<dbReference type="Proteomes" id="UP000765509">
    <property type="component" value="Unassembled WGS sequence"/>
</dbReference>
<keyword evidence="1" id="KW-0645">Protease</keyword>
<gene>
    <name evidence="4" type="ORF">O181_008163</name>
</gene>
<dbReference type="GO" id="GO:0006508">
    <property type="term" value="P:proteolysis"/>
    <property type="evidence" value="ECO:0007669"/>
    <property type="project" value="InterPro"/>
</dbReference>
<dbReference type="InterPro" id="IPR021109">
    <property type="entry name" value="Peptidase_aspartic_dom_sf"/>
</dbReference>
<evidence type="ECO:0000313" key="4">
    <source>
        <dbReference type="EMBL" id="MBW0468448.1"/>
    </source>
</evidence>
<evidence type="ECO:0000256" key="1">
    <source>
        <dbReference type="ARBA" id="ARBA00022750"/>
    </source>
</evidence>
<dbReference type="SUPFAM" id="SSF50630">
    <property type="entry name" value="Acid proteases"/>
    <property type="match status" value="1"/>
</dbReference>
<keyword evidence="1" id="KW-0064">Aspartyl protease</keyword>
<keyword evidence="2" id="KW-0378">Hydrolase</keyword>
<dbReference type="Gene3D" id="2.40.70.10">
    <property type="entry name" value="Acid Proteases"/>
    <property type="match status" value="1"/>
</dbReference>
<dbReference type="InterPro" id="IPR001995">
    <property type="entry name" value="Peptidase_A2_cat"/>
</dbReference>
<dbReference type="InterPro" id="IPR001969">
    <property type="entry name" value="Aspartic_peptidase_AS"/>
</dbReference>
<organism evidence="4 5">
    <name type="scientific">Austropuccinia psidii MF-1</name>
    <dbReference type="NCBI Taxonomy" id="1389203"/>
    <lineage>
        <taxon>Eukaryota</taxon>
        <taxon>Fungi</taxon>
        <taxon>Dikarya</taxon>
        <taxon>Basidiomycota</taxon>
        <taxon>Pucciniomycotina</taxon>
        <taxon>Pucciniomycetes</taxon>
        <taxon>Pucciniales</taxon>
        <taxon>Sphaerophragmiaceae</taxon>
        <taxon>Austropuccinia</taxon>
    </lineage>
</organism>
<name>A0A9Q3BNV5_9BASI</name>
<evidence type="ECO:0000259" key="3">
    <source>
        <dbReference type="PROSITE" id="PS50175"/>
    </source>
</evidence>
<keyword evidence="5" id="KW-1185">Reference proteome</keyword>
<dbReference type="OrthoDB" id="2749819at2759"/>
<evidence type="ECO:0000313" key="5">
    <source>
        <dbReference type="Proteomes" id="UP000765509"/>
    </source>
</evidence>
<proteinExistence type="predicted"/>
<reference evidence="4" key="1">
    <citation type="submission" date="2021-03" db="EMBL/GenBank/DDBJ databases">
        <title>Draft genome sequence of rust myrtle Austropuccinia psidii MF-1, a brazilian biotype.</title>
        <authorList>
            <person name="Quecine M.C."/>
            <person name="Pachon D.M.R."/>
            <person name="Bonatelli M.L."/>
            <person name="Correr F.H."/>
            <person name="Franceschini L.M."/>
            <person name="Leite T.F."/>
            <person name="Margarido G.R.A."/>
            <person name="Almeida C.A."/>
            <person name="Ferrarezi J.A."/>
            <person name="Labate C.A."/>
        </authorList>
    </citation>
    <scope>NUCLEOTIDE SEQUENCE</scope>
    <source>
        <strain evidence="4">MF-1</strain>
    </source>
</reference>
<dbReference type="InterPro" id="IPR018061">
    <property type="entry name" value="Retropepsins"/>
</dbReference>
<comment type="caution">
    <text evidence="4">The sequence shown here is derived from an EMBL/GenBank/DDBJ whole genome shotgun (WGS) entry which is preliminary data.</text>
</comment>
<accession>A0A9Q3BNV5</accession>
<feature type="domain" description="Peptidase A2" evidence="3">
    <location>
        <begin position="13"/>
        <end position="50"/>
    </location>
</feature>
<protein>
    <recommendedName>
        <fullName evidence="3">Peptidase A2 domain-containing protein</fullName>
    </recommendedName>
</protein>
<dbReference type="PROSITE" id="PS50175">
    <property type="entry name" value="ASP_PROT_RETROV"/>
    <property type="match status" value="1"/>
</dbReference>
<dbReference type="PROSITE" id="PS00141">
    <property type="entry name" value="ASP_PROTEASE"/>
    <property type="match status" value="1"/>
</dbReference>
<dbReference type="EMBL" id="AVOT02001866">
    <property type="protein sequence ID" value="MBW0468448.1"/>
    <property type="molecule type" value="Genomic_DNA"/>
</dbReference>
<dbReference type="Pfam" id="PF00077">
    <property type="entry name" value="RVP"/>
    <property type="match status" value="1"/>
</dbReference>
<dbReference type="GO" id="GO:0004190">
    <property type="term" value="F:aspartic-type endopeptidase activity"/>
    <property type="evidence" value="ECO:0007669"/>
    <property type="project" value="UniProtKB-KW"/>
</dbReference>
<sequence length="149" mass="16582">MMDVEIGQEGYKMKALVDTGAELNIIPEIESNKAKLTMRALNMHLKGIEGHSTKAVVLSEITLLILPSGEERKIQFFAARGAFNTLISRPFLADNVIILEHCHNQGEILSYSQSDSKRLCIPIFSPEEKAWHSVPLKGMELCNMVKASD</sequence>
<evidence type="ECO:0000256" key="2">
    <source>
        <dbReference type="ARBA" id="ARBA00022801"/>
    </source>
</evidence>
<dbReference type="AlphaFoldDB" id="A0A9Q3BNV5"/>